<feature type="signal peptide" evidence="11">
    <location>
        <begin position="1"/>
        <end position="21"/>
    </location>
</feature>
<feature type="transmembrane region" description="Helical" evidence="10">
    <location>
        <begin position="467"/>
        <end position="488"/>
    </location>
</feature>
<dbReference type="PANTHER" id="PTHR12266:SF0">
    <property type="entry name" value="MITOCHONDRIAL SODIUM_CALCIUM EXCHANGER PROTEIN"/>
    <property type="match status" value="1"/>
</dbReference>
<feature type="transmembrane region" description="Helical" evidence="10">
    <location>
        <begin position="369"/>
        <end position="387"/>
    </location>
</feature>
<dbReference type="InterPro" id="IPR044880">
    <property type="entry name" value="NCX_ion-bd_dom_sf"/>
</dbReference>
<dbReference type="AlphaFoldDB" id="A0A8T2TDW9"/>
<proteinExistence type="inferred from homology"/>
<evidence type="ECO:0000256" key="11">
    <source>
        <dbReference type="SAM" id="SignalP"/>
    </source>
</evidence>
<dbReference type="OMA" id="AANYFCS"/>
<protein>
    <recommendedName>
        <fullName evidence="12">Sodium/calcium exchanger membrane region domain-containing protein</fullName>
    </recommendedName>
</protein>
<evidence type="ECO:0000313" key="13">
    <source>
        <dbReference type="EMBL" id="KAH7420742.1"/>
    </source>
</evidence>
<evidence type="ECO:0000256" key="3">
    <source>
        <dbReference type="ARBA" id="ARBA00022449"/>
    </source>
</evidence>
<evidence type="ECO:0000256" key="1">
    <source>
        <dbReference type="ARBA" id="ARBA00004141"/>
    </source>
</evidence>
<feature type="transmembrane region" description="Helical" evidence="10">
    <location>
        <begin position="218"/>
        <end position="242"/>
    </location>
</feature>
<feature type="transmembrane region" description="Helical" evidence="10">
    <location>
        <begin position="393"/>
        <end position="416"/>
    </location>
</feature>
<feature type="transmembrane region" description="Helical" evidence="10">
    <location>
        <begin position="183"/>
        <end position="206"/>
    </location>
</feature>
<comment type="similarity">
    <text evidence="9">Belongs to the Ca(2+):cation antiporter (CaCA) (TC 2.A.19) family. Cation/calcium exchanger (CCX) subfamily.</text>
</comment>
<keyword evidence="6" id="KW-0915">Sodium</keyword>
<feature type="transmembrane region" description="Helical" evidence="10">
    <location>
        <begin position="248"/>
        <end position="268"/>
    </location>
</feature>
<dbReference type="OrthoDB" id="407410at2759"/>
<keyword evidence="4 10" id="KW-0812">Transmembrane</keyword>
<evidence type="ECO:0000256" key="2">
    <source>
        <dbReference type="ARBA" id="ARBA00022448"/>
    </source>
</evidence>
<keyword evidence="14" id="KW-1185">Reference proteome</keyword>
<dbReference type="Gene3D" id="1.20.1420.30">
    <property type="entry name" value="NCX, central ion-binding region"/>
    <property type="match status" value="2"/>
</dbReference>
<evidence type="ECO:0000259" key="12">
    <source>
        <dbReference type="Pfam" id="PF01699"/>
    </source>
</evidence>
<reference evidence="13" key="1">
    <citation type="submission" date="2021-08" db="EMBL/GenBank/DDBJ databases">
        <title>WGS assembly of Ceratopteris richardii.</title>
        <authorList>
            <person name="Marchant D.B."/>
            <person name="Chen G."/>
            <person name="Jenkins J."/>
            <person name="Shu S."/>
            <person name="Leebens-Mack J."/>
            <person name="Grimwood J."/>
            <person name="Schmutz J."/>
            <person name="Soltis P."/>
            <person name="Soltis D."/>
            <person name="Chen Z.-H."/>
        </authorList>
    </citation>
    <scope>NUCLEOTIDE SEQUENCE</scope>
    <source>
        <strain evidence="13">Whitten #5841</strain>
        <tissue evidence="13">Leaf</tissue>
    </source>
</reference>
<dbReference type="GO" id="GO:0006814">
    <property type="term" value="P:sodium ion transport"/>
    <property type="evidence" value="ECO:0007669"/>
    <property type="project" value="UniProtKB-KW"/>
</dbReference>
<organism evidence="13 14">
    <name type="scientific">Ceratopteris richardii</name>
    <name type="common">Triangle waterfern</name>
    <dbReference type="NCBI Taxonomy" id="49495"/>
    <lineage>
        <taxon>Eukaryota</taxon>
        <taxon>Viridiplantae</taxon>
        <taxon>Streptophyta</taxon>
        <taxon>Embryophyta</taxon>
        <taxon>Tracheophyta</taxon>
        <taxon>Polypodiopsida</taxon>
        <taxon>Polypodiidae</taxon>
        <taxon>Polypodiales</taxon>
        <taxon>Pteridineae</taxon>
        <taxon>Pteridaceae</taxon>
        <taxon>Parkerioideae</taxon>
        <taxon>Ceratopteris</taxon>
    </lineage>
</organism>
<feature type="transmembrane region" description="Helical" evidence="10">
    <location>
        <begin position="539"/>
        <end position="557"/>
    </location>
</feature>
<feature type="domain" description="Sodium/calcium exchanger membrane region" evidence="12">
    <location>
        <begin position="432"/>
        <end position="583"/>
    </location>
</feature>
<evidence type="ECO:0000256" key="10">
    <source>
        <dbReference type="SAM" id="Phobius"/>
    </source>
</evidence>
<feature type="transmembrane region" description="Helical" evidence="10">
    <location>
        <begin position="508"/>
        <end position="527"/>
    </location>
</feature>
<dbReference type="Pfam" id="PF01699">
    <property type="entry name" value="Na_Ca_ex"/>
    <property type="match status" value="2"/>
</dbReference>
<feature type="transmembrane region" description="Helical" evidence="10">
    <location>
        <begin position="144"/>
        <end position="163"/>
    </location>
</feature>
<keyword evidence="5 10" id="KW-1133">Transmembrane helix</keyword>
<dbReference type="PANTHER" id="PTHR12266">
    <property type="entry name" value="NA+/CA2+ K+ INDEPENDENT EXCHANGER"/>
    <property type="match status" value="1"/>
</dbReference>
<evidence type="ECO:0000256" key="4">
    <source>
        <dbReference type="ARBA" id="ARBA00022692"/>
    </source>
</evidence>
<comment type="subcellular location">
    <subcellularLocation>
        <location evidence="1">Membrane</location>
        <topology evidence="1">Multi-pass membrane protein</topology>
    </subcellularLocation>
</comment>
<evidence type="ECO:0000256" key="6">
    <source>
        <dbReference type="ARBA" id="ARBA00023053"/>
    </source>
</evidence>
<evidence type="ECO:0000256" key="5">
    <source>
        <dbReference type="ARBA" id="ARBA00022989"/>
    </source>
</evidence>
<keyword evidence="2" id="KW-0813">Transport</keyword>
<evidence type="ECO:0000313" key="14">
    <source>
        <dbReference type="Proteomes" id="UP000825935"/>
    </source>
</evidence>
<dbReference type="InterPro" id="IPR051359">
    <property type="entry name" value="CaCA_antiporter"/>
</dbReference>
<dbReference type="GO" id="GO:0015297">
    <property type="term" value="F:antiporter activity"/>
    <property type="evidence" value="ECO:0007669"/>
    <property type="project" value="UniProtKB-KW"/>
</dbReference>
<dbReference type="GO" id="GO:0008324">
    <property type="term" value="F:monoatomic cation transmembrane transporter activity"/>
    <property type="evidence" value="ECO:0007669"/>
    <property type="project" value="TreeGrafter"/>
</dbReference>
<keyword evidence="11" id="KW-0732">Signal</keyword>
<keyword evidence="8" id="KW-0739">Sodium transport</keyword>
<feature type="chain" id="PRO_5035943344" description="Sodium/calcium exchanger membrane region domain-containing protein" evidence="11">
    <location>
        <begin position="22"/>
        <end position="594"/>
    </location>
</feature>
<dbReference type="EMBL" id="CM035418">
    <property type="protein sequence ID" value="KAH7420742.1"/>
    <property type="molecule type" value="Genomic_DNA"/>
</dbReference>
<evidence type="ECO:0000256" key="8">
    <source>
        <dbReference type="ARBA" id="ARBA00023201"/>
    </source>
</evidence>
<feature type="domain" description="Sodium/calcium exchanger membrane region" evidence="12">
    <location>
        <begin position="116"/>
        <end position="265"/>
    </location>
</feature>
<gene>
    <name evidence="13" type="ORF">KP509_13G020200</name>
</gene>
<evidence type="ECO:0000256" key="9">
    <source>
        <dbReference type="ARBA" id="ARBA00038187"/>
    </source>
</evidence>
<feature type="transmembrane region" description="Helical" evidence="10">
    <location>
        <begin position="428"/>
        <end position="447"/>
    </location>
</feature>
<keyword evidence="3" id="KW-0050">Antiport</keyword>
<comment type="caution">
    <text evidence="13">The sequence shown here is derived from an EMBL/GenBank/DDBJ whole genome shotgun (WGS) entry which is preliminary data.</text>
</comment>
<sequence length="594" mass="64810">MIPRILIFLFFLTLQANLTVSFIAPPLNFSSSSDLSRDSLFSTYSLRPWSRASKTWHSWYYGANSTGLLSNTHYGNPRTNDFECSSDNSTLNYPVQILRDDCERAGKNTGRIVALALWILVLFYLLGTTASDYFSCTLEKLSQVLRLSPAVAGVTLLAIGNGAPDVFSSVAAFVSSDRSASIGFGSVLGGALFITTVVSGTVALVTARVCKKAGYEKINLVCFIRDALFLLASAGVLTVVLVDGKVHLWESIAFFCVYLVYAASVWAAEMLEERHGGVSSVLDPLIPRGLCSLPHQSSFQHQDYHYHIHSQDVEIELEYYIEGNNQHVLLTKCKEFVLFVYKYGIEWPLAVPRRITIPVIEEGRWSRPLAIISCFLAPIFVGGIYVFECNRHMESLALTLGISGGLGIILGLLAYLNTENERPPQTYLSAWLAAGFFMSVVWFYIVADELVDALETLGSIFKINPAILGLTVLAWGNSIGDLVADLALACNGSDGVQIAISGCYAGPLFNTVVGLGLSLVVACSKSYPEPLFISDDDGSLFFIIGFLGAGLAWALIMMPLKGMRLSRSFGAGLVLVYFGFLVTGVCYAMGWILR</sequence>
<accession>A0A8T2TDW9</accession>
<feature type="transmembrane region" description="Helical" evidence="10">
    <location>
        <begin position="569"/>
        <end position="593"/>
    </location>
</feature>
<dbReference type="GO" id="GO:0016020">
    <property type="term" value="C:membrane"/>
    <property type="evidence" value="ECO:0007669"/>
    <property type="project" value="UniProtKB-SubCell"/>
</dbReference>
<dbReference type="InterPro" id="IPR004837">
    <property type="entry name" value="NaCa_Exmemb"/>
</dbReference>
<keyword evidence="8" id="KW-0406">Ion transport</keyword>
<keyword evidence="7 10" id="KW-0472">Membrane</keyword>
<evidence type="ECO:0000256" key="7">
    <source>
        <dbReference type="ARBA" id="ARBA00023136"/>
    </source>
</evidence>
<dbReference type="Proteomes" id="UP000825935">
    <property type="component" value="Chromosome 13"/>
</dbReference>
<feature type="transmembrane region" description="Helical" evidence="10">
    <location>
        <begin position="112"/>
        <end position="132"/>
    </location>
</feature>
<name>A0A8T2TDW9_CERRI</name>